<reference evidence="2" key="1">
    <citation type="submission" date="2020-03" db="EMBL/GenBank/DDBJ databases">
        <authorList>
            <person name="He L."/>
        </authorList>
    </citation>
    <scope>NUCLEOTIDE SEQUENCE</scope>
    <source>
        <strain evidence="2">CkLH20</strain>
    </source>
</reference>
<dbReference type="EMBL" id="JAATWM020000041">
    <property type="protein sequence ID" value="KAF9871951.1"/>
    <property type="molecule type" value="Genomic_DNA"/>
</dbReference>
<accession>A0A9P6LG94</accession>
<dbReference type="Proteomes" id="UP000781932">
    <property type="component" value="Unassembled WGS sequence"/>
</dbReference>
<dbReference type="RefSeq" id="XP_038741412.1">
    <property type="nucleotide sequence ID" value="XM_038893297.1"/>
</dbReference>
<evidence type="ECO:0000259" key="1">
    <source>
        <dbReference type="Pfam" id="PF20253"/>
    </source>
</evidence>
<proteinExistence type="predicted"/>
<dbReference type="AlphaFoldDB" id="A0A9P6LG94"/>
<dbReference type="GeneID" id="62166371"/>
<organism evidence="2 3">
    <name type="scientific">Colletotrichum karsti</name>
    <dbReference type="NCBI Taxonomy" id="1095194"/>
    <lineage>
        <taxon>Eukaryota</taxon>
        <taxon>Fungi</taxon>
        <taxon>Dikarya</taxon>
        <taxon>Ascomycota</taxon>
        <taxon>Pezizomycotina</taxon>
        <taxon>Sordariomycetes</taxon>
        <taxon>Hypocreomycetidae</taxon>
        <taxon>Glomerellales</taxon>
        <taxon>Glomerellaceae</taxon>
        <taxon>Colletotrichum</taxon>
        <taxon>Colletotrichum boninense species complex</taxon>
    </lineage>
</organism>
<dbReference type="PANTHER" id="PTHR38795">
    <property type="entry name" value="DUF6604 DOMAIN-CONTAINING PROTEIN"/>
    <property type="match status" value="1"/>
</dbReference>
<dbReference type="Pfam" id="PF20253">
    <property type="entry name" value="DUF6604"/>
    <property type="match status" value="1"/>
</dbReference>
<dbReference type="OrthoDB" id="4821062at2759"/>
<evidence type="ECO:0000313" key="3">
    <source>
        <dbReference type="Proteomes" id="UP000781932"/>
    </source>
</evidence>
<reference evidence="2" key="2">
    <citation type="submission" date="2020-11" db="EMBL/GenBank/DDBJ databases">
        <title>Whole genome sequencing of Colletotrichum sp.</title>
        <authorList>
            <person name="Li H."/>
        </authorList>
    </citation>
    <scope>NUCLEOTIDE SEQUENCE</scope>
    <source>
        <strain evidence="2">CkLH20</strain>
    </source>
</reference>
<evidence type="ECO:0000313" key="2">
    <source>
        <dbReference type="EMBL" id="KAF9871951.1"/>
    </source>
</evidence>
<keyword evidence="3" id="KW-1185">Reference proteome</keyword>
<gene>
    <name evidence="2" type="ORF">CkaCkLH20_10583</name>
</gene>
<sequence length="783" mass="90162">MAPLPPSLLDLYCSYKDSTNYALAWIWLNCRTSAAVPAEDSFKNTAEIIDAAKRVQDQKKEVPQSVLTALSDAIKNRKKVLEIFRGLEVSATSKNDANSDQKHAIFIERLTNVFDILLPLRAANATNPPAPRDEARMLHTINRFESLELLQDIEPAESDVVVGNGPSEPPKAQKQPEIAPKDEARYVYEFLDNHDLVHVLEDDDIGEWLELTFFIYEWDSICKFANDSWVEAAESKISILMAAWVTNMAFIQASAVVERRVRRVAKTYDELVEKWMFHKDKDITITFQDEEGLLDQGNGRFANVQGLCHPGEVLQYRRTKGKYKNVRPEAADRRDPASIIQPPWAWKQAKEDADIVHDDMAFDMFQESTRHLLEKGRAISELESFRGGKWVCEPLIKLWKKSLDEPEEPLSARLVFGLEMLLSTFKSFLWPDVTTNKTNCRIAALRFAHDVKASLVQTLDVLLLDTGDHNKRKDHKARLKSMIAMLDKFCREKRFDLYYQAPWTAGCHMLEFHCLAFNEGVVVCTQYGYLSATLHMYNALRHVGASPIKPIPILEFLCEIFKERLFFNVFPKKNFSTHFRRAEGCGIEKRKDFKGAYYSGLRDPFSRECYRKDPMNPERLSLFHTGHMWNFRPKRWRFWVEIYGKPGSGKPSMREGKRIEKQINAEPSAVLLETTKKKVVPEVEGEKGVARFNFLAAFCLCARIMGRMGEEFPKFTRSNIDLNVKGPALGLAYVDSILDDITAQLYDEQTEKHIDEFRGLVESKNIFENLQEDLEIKDYMWSF</sequence>
<feature type="domain" description="DUF6604" evidence="1">
    <location>
        <begin position="15"/>
        <end position="251"/>
    </location>
</feature>
<comment type="caution">
    <text evidence="2">The sequence shown here is derived from an EMBL/GenBank/DDBJ whole genome shotgun (WGS) entry which is preliminary data.</text>
</comment>
<dbReference type="PANTHER" id="PTHR38795:SF1">
    <property type="entry name" value="DUF6604 DOMAIN-CONTAINING PROTEIN"/>
    <property type="match status" value="1"/>
</dbReference>
<dbReference type="InterPro" id="IPR046539">
    <property type="entry name" value="DUF6604"/>
</dbReference>
<name>A0A9P6LG94_9PEZI</name>
<protein>
    <recommendedName>
        <fullName evidence="1">DUF6604 domain-containing protein</fullName>
    </recommendedName>
</protein>